<feature type="transmembrane region" description="Helical" evidence="1">
    <location>
        <begin position="42"/>
        <end position="61"/>
    </location>
</feature>
<dbReference type="HOGENOM" id="CLU_2853325_0_0_1"/>
<proteinExistence type="predicted"/>
<evidence type="ECO:0000313" key="3">
    <source>
        <dbReference type="Proteomes" id="UP000006038"/>
    </source>
</evidence>
<keyword evidence="1" id="KW-0812">Transmembrane</keyword>
<dbReference type="AlphaFoldDB" id="J3LFN3"/>
<dbReference type="Gramene" id="OB02G34500.1">
    <property type="protein sequence ID" value="OB02G34500.1"/>
    <property type="gene ID" value="OB02G34500"/>
</dbReference>
<reference evidence="2" key="1">
    <citation type="submission" date="2013-04" db="UniProtKB">
        <authorList>
            <consortium name="EnsemblPlants"/>
        </authorList>
    </citation>
    <scope>IDENTIFICATION</scope>
</reference>
<organism evidence="2">
    <name type="scientific">Oryza brachyantha</name>
    <name type="common">malo sina</name>
    <dbReference type="NCBI Taxonomy" id="4533"/>
    <lineage>
        <taxon>Eukaryota</taxon>
        <taxon>Viridiplantae</taxon>
        <taxon>Streptophyta</taxon>
        <taxon>Embryophyta</taxon>
        <taxon>Tracheophyta</taxon>
        <taxon>Spermatophyta</taxon>
        <taxon>Magnoliopsida</taxon>
        <taxon>Liliopsida</taxon>
        <taxon>Poales</taxon>
        <taxon>Poaceae</taxon>
        <taxon>BOP clade</taxon>
        <taxon>Oryzoideae</taxon>
        <taxon>Oryzeae</taxon>
        <taxon>Oryzinae</taxon>
        <taxon>Oryza</taxon>
    </lineage>
</organism>
<name>J3LFN3_ORYBR</name>
<keyword evidence="1" id="KW-1133">Transmembrane helix</keyword>
<dbReference type="Proteomes" id="UP000006038">
    <property type="component" value="Unassembled WGS sequence"/>
</dbReference>
<protein>
    <submittedName>
        <fullName evidence="2">Uncharacterized protein</fullName>
    </submittedName>
</protein>
<keyword evidence="3" id="KW-1185">Reference proteome</keyword>
<dbReference type="EnsemblPlants" id="OB02G34500.1">
    <property type="protein sequence ID" value="OB02G34500.1"/>
    <property type="gene ID" value="OB02G34500"/>
</dbReference>
<accession>J3LFN3</accession>
<keyword evidence="1" id="KW-0472">Membrane</keyword>
<feature type="transmembrane region" description="Helical" evidence="1">
    <location>
        <begin position="12"/>
        <end position="36"/>
    </location>
</feature>
<sequence>MIYITIISITTYLFLHKIMIIDIAKAAMVIVLDAMIVDITKISAIIATNHMVIVHYYTVLLSKPW</sequence>
<evidence type="ECO:0000313" key="2">
    <source>
        <dbReference type="EnsemblPlants" id="OB02G34500.1"/>
    </source>
</evidence>
<evidence type="ECO:0000256" key="1">
    <source>
        <dbReference type="SAM" id="Phobius"/>
    </source>
</evidence>